<dbReference type="Gene3D" id="1.10.260.40">
    <property type="entry name" value="lambda repressor-like DNA-binding domains"/>
    <property type="match status" value="1"/>
</dbReference>
<dbReference type="Proteomes" id="UP000192391">
    <property type="component" value="Chromosome"/>
</dbReference>
<accession>A0AAC9W1L2</accession>
<dbReference type="CDD" id="cd00093">
    <property type="entry name" value="HTH_XRE"/>
    <property type="match status" value="1"/>
</dbReference>
<reference evidence="3" key="1">
    <citation type="journal article" date="2017" name="Sci. Rep.">
        <title>Determination of the Genome and Primary Transcriptome of Syngas Fermenting Eubacterium limosum ATCC 8486.</title>
        <authorList>
            <person name="Song Y."/>
            <person name="Shin J."/>
            <person name="Jeong Y."/>
            <person name="Jin S."/>
            <person name="Lee J.K."/>
            <person name="Kim D.R."/>
            <person name="Kim S.C."/>
            <person name="Cho S."/>
            <person name="Cho B.K."/>
        </authorList>
    </citation>
    <scope>NUCLEOTIDE SEQUENCE [LARGE SCALE GENOMIC DNA]</scope>
    <source>
        <strain evidence="3">ATCC 8486</strain>
    </source>
</reference>
<name>A0AAC9W1L2_EUBLI</name>
<dbReference type="GO" id="GO:0003677">
    <property type="term" value="F:DNA binding"/>
    <property type="evidence" value="ECO:0007669"/>
    <property type="project" value="InterPro"/>
</dbReference>
<evidence type="ECO:0000313" key="3">
    <source>
        <dbReference type="Proteomes" id="UP000192391"/>
    </source>
</evidence>
<dbReference type="EMBL" id="CP019962">
    <property type="protein sequence ID" value="ARD64181.1"/>
    <property type="molecule type" value="Genomic_DNA"/>
</dbReference>
<gene>
    <name evidence="2" type="ORF">B2M23_00835</name>
</gene>
<protein>
    <submittedName>
        <fullName evidence="2">Transcriptional regulator</fullName>
    </submittedName>
</protein>
<feature type="domain" description="HTH cro/C1-type" evidence="1">
    <location>
        <begin position="10"/>
        <end position="40"/>
    </location>
</feature>
<proteinExistence type="predicted"/>
<dbReference type="InterPro" id="IPR010982">
    <property type="entry name" value="Lambda_DNA-bd_dom_sf"/>
</dbReference>
<dbReference type="RefSeq" id="WP_038350902.1">
    <property type="nucleotide sequence ID" value="NZ_CP019962.1"/>
</dbReference>
<dbReference type="SUPFAM" id="SSF47413">
    <property type="entry name" value="lambda repressor-like DNA-binding domains"/>
    <property type="match status" value="1"/>
</dbReference>
<evidence type="ECO:0000259" key="1">
    <source>
        <dbReference type="PROSITE" id="PS50943"/>
    </source>
</evidence>
<dbReference type="Pfam" id="PF13560">
    <property type="entry name" value="HTH_31"/>
    <property type="match status" value="1"/>
</dbReference>
<sequence>MGKRTARWAKAHRARLALTQPQLAEAADISLSTVTRLERGDPVRDYVLEALENLFADERPSEDGQKPQSAGQNHHFQLTIYQDLLR</sequence>
<evidence type="ECO:0000313" key="2">
    <source>
        <dbReference type="EMBL" id="ARD64181.1"/>
    </source>
</evidence>
<dbReference type="PROSITE" id="PS50943">
    <property type="entry name" value="HTH_CROC1"/>
    <property type="match status" value="1"/>
</dbReference>
<organism evidence="2 3">
    <name type="scientific">Eubacterium limosum</name>
    <dbReference type="NCBI Taxonomy" id="1736"/>
    <lineage>
        <taxon>Bacteria</taxon>
        <taxon>Bacillati</taxon>
        <taxon>Bacillota</taxon>
        <taxon>Clostridia</taxon>
        <taxon>Eubacteriales</taxon>
        <taxon>Eubacteriaceae</taxon>
        <taxon>Eubacterium</taxon>
    </lineage>
</organism>
<dbReference type="InterPro" id="IPR001387">
    <property type="entry name" value="Cro/C1-type_HTH"/>
</dbReference>
<dbReference type="KEGG" id="elim:B2M23_00835"/>
<dbReference type="AlphaFoldDB" id="A0AAC9W1L2"/>